<protein>
    <submittedName>
        <fullName evidence="2">Uncharacterized protein</fullName>
    </submittedName>
</protein>
<dbReference type="Proteomes" id="UP001521785">
    <property type="component" value="Unassembled WGS sequence"/>
</dbReference>
<organism evidence="2 3">
    <name type="scientific">Paraconiothyrium brasiliense</name>
    <dbReference type="NCBI Taxonomy" id="300254"/>
    <lineage>
        <taxon>Eukaryota</taxon>
        <taxon>Fungi</taxon>
        <taxon>Dikarya</taxon>
        <taxon>Ascomycota</taxon>
        <taxon>Pezizomycotina</taxon>
        <taxon>Dothideomycetes</taxon>
        <taxon>Pleosporomycetidae</taxon>
        <taxon>Pleosporales</taxon>
        <taxon>Massarineae</taxon>
        <taxon>Didymosphaeriaceae</taxon>
        <taxon>Paraconiothyrium</taxon>
    </lineage>
</organism>
<comment type="caution">
    <text evidence="2">The sequence shown here is derived from an EMBL/GenBank/DDBJ whole genome shotgun (WGS) entry which is preliminary data.</text>
</comment>
<evidence type="ECO:0000313" key="3">
    <source>
        <dbReference type="Proteomes" id="UP001521785"/>
    </source>
</evidence>
<evidence type="ECO:0000313" key="2">
    <source>
        <dbReference type="EMBL" id="KAL1596983.1"/>
    </source>
</evidence>
<name>A0ABR3QY89_9PLEO</name>
<evidence type="ECO:0000256" key="1">
    <source>
        <dbReference type="SAM" id="MobiDB-lite"/>
    </source>
</evidence>
<reference evidence="2 3" key="1">
    <citation type="submission" date="2024-02" db="EMBL/GenBank/DDBJ databases">
        <title>De novo assembly and annotation of 12 fungi associated with fruit tree decline syndrome in Ontario, Canada.</title>
        <authorList>
            <person name="Sulman M."/>
            <person name="Ellouze W."/>
            <person name="Ilyukhin E."/>
        </authorList>
    </citation>
    <scope>NUCLEOTIDE SEQUENCE [LARGE SCALE GENOMIC DNA]</scope>
    <source>
        <strain evidence="2 3">M42-189</strain>
    </source>
</reference>
<feature type="region of interest" description="Disordered" evidence="1">
    <location>
        <begin position="1"/>
        <end position="68"/>
    </location>
</feature>
<gene>
    <name evidence="2" type="ORF">SLS60_008565</name>
</gene>
<proteinExistence type="predicted"/>
<sequence>MNSDIGLQAIADDIGTPKGSSVDFKRHDQSEQEPISKEHSSRKGEAKKQYHQKGDDMRKESRKTQCDQERQFRVVCCEENQDHDDPWNGPVDDV</sequence>
<dbReference type="EMBL" id="JAKJXO020000013">
    <property type="protein sequence ID" value="KAL1596983.1"/>
    <property type="molecule type" value="Genomic_DNA"/>
</dbReference>
<keyword evidence="3" id="KW-1185">Reference proteome</keyword>
<accession>A0ABR3QY89</accession>
<feature type="compositionally biased region" description="Basic and acidic residues" evidence="1">
    <location>
        <begin position="23"/>
        <end position="68"/>
    </location>
</feature>